<evidence type="ECO:0000313" key="2">
    <source>
        <dbReference type="Proteomes" id="UP001321473"/>
    </source>
</evidence>
<name>A0AAQ4DYW2_AMBAM</name>
<gene>
    <name evidence="1" type="ORF">V5799_005567</name>
</gene>
<organism evidence="1 2">
    <name type="scientific">Amblyomma americanum</name>
    <name type="common">Lone star tick</name>
    <dbReference type="NCBI Taxonomy" id="6943"/>
    <lineage>
        <taxon>Eukaryota</taxon>
        <taxon>Metazoa</taxon>
        <taxon>Ecdysozoa</taxon>
        <taxon>Arthropoda</taxon>
        <taxon>Chelicerata</taxon>
        <taxon>Arachnida</taxon>
        <taxon>Acari</taxon>
        <taxon>Parasitiformes</taxon>
        <taxon>Ixodida</taxon>
        <taxon>Ixodoidea</taxon>
        <taxon>Ixodidae</taxon>
        <taxon>Amblyomminae</taxon>
        <taxon>Amblyomma</taxon>
    </lineage>
</organism>
<dbReference type="AlphaFoldDB" id="A0AAQ4DYW2"/>
<reference evidence="1 2" key="1">
    <citation type="journal article" date="2023" name="Arcadia Sci">
        <title>De novo assembly of a long-read Amblyomma americanum tick genome.</title>
        <authorList>
            <person name="Chou S."/>
            <person name="Poskanzer K.E."/>
            <person name="Rollins M."/>
            <person name="Thuy-Boun P.S."/>
        </authorList>
    </citation>
    <scope>NUCLEOTIDE SEQUENCE [LARGE SCALE GENOMIC DNA]</scope>
    <source>
        <strain evidence="1">F_SG_1</strain>
        <tissue evidence="1">Salivary glands</tissue>
    </source>
</reference>
<dbReference type="Proteomes" id="UP001321473">
    <property type="component" value="Unassembled WGS sequence"/>
</dbReference>
<keyword evidence="2" id="KW-1185">Reference proteome</keyword>
<dbReference type="EMBL" id="JARKHS020025236">
    <property type="protein sequence ID" value="KAK8767652.1"/>
    <property type="molecule type" value="Genomic_DNA"/>
</dbReference>
<protein>
    <submittedName>
        <fullName evidence="1">Uncharacterized protein</fullName>
    </submittedName>
</protein>
<comment type="caution">
    <text evidence="1">The sequence shown here is derived from an EMBL/GenBank/DDBJ whole genome shotgun (WGS) entry which is preliminary data.</text>
</comment>
<proteinExistence type="predicted"/>
<evidence type="ECO:0000313" key="1">
    <source>
        <dbReference type="EMBL" id="KAK8767652.1"/>
    </source>
</evidence>
<accession>A0AAQ4DYW2</accession>
<sequence>MEQYDCSDHPVCQKKISGYGMSCTGLQKLSLYVMEILRPDSPTCGMESTISEKRNEGSVKNRHLAAVFLDDNSGIVCQAFHRGKNVALCISPVHNDLESWEAATVTRIPPYKFTEEEIFRTYLTTKPAPVQADVSSACRDSVVAFLEKLGASVPEDVRRGNIPIERPSAEQSSVV</sequence>